<reference evidence="1 2" key="1">
    <citation type="journal article" date="2020" name="ISME J.">
        <title>Comparative genomics reveals insights into cyanobacterial evolution and habitat adaptation.</title>
        <authorList>
            <person name="Chen M.Y."/>
            <person name="Teng W.K."/>
            <person name="Zhao L."/>
            <person name="Hu C.X."/>
            <person name="Zhou Y.K."/>
            <person name="Han B.P."/>
            <person name="Song L.R."/>
            <person name="Shu W.S."/>
        </authorList>
    </citation>
    <scope>NUCLEOTIDE SEQUENCE [LARGE SCALE GENOMIC DNA]</scope>
    <source>
        <strain evidence="1 2">FACHB-130</strain>
    </source>
</reference>
<protein>
    <submittedName>
        <fullName evidence="1">Uncharacterized protein</fullName>
    </submittedName>
</protein>
<evidence type="ECO:0000313" key="1">
    <source>
        <dbReference type="EMBL" id="MBD2595984.1"/>
    </source>
</evidence>
<keyword evidence="2" id="KW-1185">Reference proteome</keyword>
<dbReference type="EMBL" id="JACJTB010000021">
    <property type="protein sequence ID" value="MBD2595984.1"/>
    <property type="molecule type" value="Genomic_DNA"/>
</dbReference>
<gene>
    <name evidence="1" type="ORF">H6G74_16850</name>
</gene>
<accession>A0ABR8FX25</accession>
<proteinExistence type="predicted"/>
<comment type="caution">
    <text evidence="1">The sequence shown here is derived from an EMBL/GenBank/DDBJ whole genome shotgun (WGS) entry which is preliminary data.</text>
</comment>
<organism evidence="1 2">
    <name type="scientific">Nostoc spongiaeforme FACHB-130</name>
    <dbReference type="NCBI Taxonomy" id="1357510"/>
    <lineage>
        <taxon>Bacteria</taxon>
        <taxon>Bacillati</taxon>
        <taxon>Cyanobacteriota</taxon>
        <taxon>Cyanophyceae</taxon>
        <taxon>Nostocales</taxon>
        <taxon>Nostocaceae</taxon>
        <taxon>Nostoc</taxon>
    </lineage>
</organism>
<sequence length="50" mass="5871">MTKVGTVYYFPQYTRLGGGTEPNIHAYFVGLRYRYTQPTILLTEPYCYIN</sequence>
<dbReference type="Proteomes" id="UP000603457">
    <property type="component" value="Unassembled WGS sequence"/>
</dbReference>
<evidence type="ECO:0000313" key="2">
    <source>
        <dbReference type="Proteomes" id="UP000603457"/>
    </source>
</evidence>
<name>A0ABR8FX25_9NOSO</name>